<proteinExistence type="inferred from homology"/>
<comment type="catalytic activity">
    <reaction evidence="16 18">
        <text>[protein]-dithiol + NAD(+) = [protein]-disulfide + NADH + H(+)</text>
        <dbReference type="Rhea" id="RHEA:18749"/>
        <dbReference type="Rhea" id="RHEA-COMP:10593"/>
        <dbReference type="Rhea" id="RHEA-COMP:10594"/>
        <dbReference type="ChEBI" id="CHEBI:15378"/>
        <dbReference type="ChEBI" id="CHEBI:29950"/>
        <dbReference type="ChEBI" id="CHEBI:50058"/>
        <dbReference type="ChEBI" id="CHEBI:57540"/>
        <dbReference type="ChEBI" id="CHEBI:57945"/>
        <dbReference type="EC" id="1.8.1.8"/>
    </reaction>
</comment>
<dbReference type="STRING" id="340177.Cag_1683"/>
<dbReference type="InterPro" id="IPR017937">
    <property type="entry name" value="Thioredoxin_CS"/>
</dbReference>
<protein>
    <recommendedName>
        <fullName evidence="18">Thiol:disulfide interchange protein DsbD</fullName>
        <ecNumber evidence="18">1.8.1.8</ecNumber>
    </recommendedName>
    <alternativeName>
        <fullName evidence="18">Protein-disulfide reductase</fullName>
        <shortName evidence="18">Disulfide reductase</shortName>
    </alternativeName>
</protein>
<keyword evidence="10 18" id="KW-1133">Transmembrane helix</keyword>
<keyword evidence="3 18" id="KW-0813">Transport</keyword>
<evidence type="ECO:0000256" key="11">
    <source>
        <dbReference type="ARBA" id="ARBA00023002"/>
    </source>
</evidence>
<evidence type="ECO:0000259" key="20">
    <source>
        <dbReference type="PROSITE" id="PS51352"/>
    </source>
</evidence>
<keyword evidence="12 18" id="KW-0520">NAD</keyword>
<keyword evidence="13 18" id="KW-0472">Membrane</keyword>
<evidence type="ECO:0000256" key="16">
    <source>
        <dbReference type="ARBA" id="ARBA00047388"/>
    </source>
</evidence>
<dbReference type="Pfam" id="PF11412">
    <property type="entry name" value="DsbD_N"/>
    <property type="match status" value="1"/>
</dbReference>
<dbReference type="PANTHER" id="PTHR32234">
    <property type="entry name" value="THIOL:DISULFIDE INTERCHANGE PROTEIN DSBD"/>
    <property type="match status" value="1"/>
</dbReference>
<dbReference type="InterPro" id="IPR022910">
    <property type="entry name" value="Thiol_diS_interchange_DbsD"/>
</dbReference>
<evidence type="ECO:0000256" key="1">
    <source>
        <dbReference type="ARBA" id="ARBA00004429"/>
    </source>
</evidence>
<keyword evidence="8 18" id="KW-0201">Cytochrome c-type biogenesis</keyword>
<keyword evidence="7" id="KW-0732">Signal</keyword>
<dbReference type="OrthoDB" id="9811036at2"/>
<evidence type="ECO:0000256" key="3">
    <source>
        <dbReference type="ARBA" id="ARBA00022448"/>
    </source>
</evidence>
<gene>
    <name evidence="18" type="primary">dsbD</name>
    <name evidence="21" type="ordered locus">Cag_1683</name>
</gene>
<dbReference type="HAMAP" id="MF_00399">
    <property type="entry name" value="DbsD"/>
    <property type="match status" value="1"/>
</dbReference>
<accession>Q3APZ0</accession>
<dbReference type="InterPro" id="IPR003834">
    <property type="entry name" value="Cyt_c_assmbl_TM_dom"/>
</dbReference>
<dbReference type="InterPro" id="IPR035671">
    <property type="entry name" value="DsbD_gamma"/>
</dbReference>
<dbReference type="Gene3D" id="3.40.30.10">
    <property type="entry name" value="Glutaredoxin"/>
    <property type="match status" value="1"/>
</dbReference>
<dbReference type="InterPro" id="IPR036929">
    <property type="entry name" value="DsbDN_sf"/>
</dbReference>
<evidence type="ECO:0000256" key="8">
    <source>
        <dbReference type="ARBA" id="ARBA00022748"/>
    </source>
</evidence>
<dbReference type="PROSITE" id="PS51352">
    <property type="entry name" value="THIOREDOXIN_2"/>
    <property type="match status" value="1"/>
</dbReference>
<dbReference type="EC" id="1.8.1.8" evidence="18"/>
<dbReference type="Pfam" id="PF13098">
    <property type="entry name" value="Thioredoxin_2"/>
    <property type="match status" value="1"/>
</dbReference>
<feature type="transmembrane region" description="Helical" evidence="18">
    <location>
        <begin position="431"/>
        <end position="452"/>
    </location>
</feature>
<keyword evidence="5 18" id="KW-0997">Cell inner membrane</keyword>
<feature type="transmembrane region" description="Helical" evidence="18">
    <location>
        <begin position="464"/>
        <end position="484"/>
    </location>
</feature>
<dbReference type="PANTHER" id="PTHR32234:SF0">
    <property type="entry name" value="THIOL:DISULFIDE INTERCHANGE PROTEIN DSBD"/>
    <property type="match status" value="1"/>
</dbReference>
<feature type="domain" description="Thioredoxin" evidence="20">
    <location>
        <begin position="489"/>
        <end position="624"/>
    </location>
</feature>
<feature type="transmembrane region" description="Helical" evidence="18">
    <location>
        <begin position="251"/>
        <end position="275"/>
    </location>
</feature>
<comment type="caution">
    <text evidence="18">Lacks conserved residue(s) required for the propagation of feature annotation.</text>
</comment>
<dbReference type="PROSITE" id="PS00194">
    <property type="entry name" value="THIOREDOXIN_1"/>
    <property type="match status" value="1"/>
</dbReference>
<comment type="function">
    <text evidence="18">Required to facilitate the formation of correct disulfide bonds in some periplasmic proteins and for the assembly of the periplasmic c-type cytochromes. Acts by transferring electrons from cytoplasmic thioredoxin to the periplasm. This transfer involves a cascade of disulfide bond formation and reduction steps.</text>
</comment>
<evidence type="ECO:0000256" key="4">
    <source>
        <dbReference type="ARBA" id="ARBA00022475"/>
    </source>
</evidence>
<evidence type="ECO:0000256" key="5">
    <source>
        <dbReference type="ARBA" id="ARBA00022519"/>
    </source>
</evidence>
<evidence type="ECO:0000256" key="2">
    <source>
        <dbReference type="ARBA" id="ARBA00007241"/>
    </source>
</evidence>
<evidence type="ECO:0000256" key="14">
    <source>
        <dbReference type="ARBA" id="ARBA00023157"/>
    </source>
</evidence>
<feature type="region of interest" description="Disordered" evidence="19">
    <location>
        <begin position="170"/>
        <end position="193"/>
    </location>
</feature>
<dbReference type="SUPFAM" id="SSF52833">
    <property type="entry name" value="Thioredoxin-like"/>
    <property type="match status" value="1"/>
</dbReference>
<dbReference type="GO" id="GO:0045454">
    <property type="term" value="P:cell redox homeostasis"/>
    <property type="evidence" value="ECO:0007669"/>
    <property type="project" value="TreeGrafter"/>
</dbReference>
<dbReference type="SUPFAM" id="SSF74863">
    <property type="entry name" value="Thiol:disulfide interchange protein DsbD, N-terminal domain (DsbD-alpha)"/>
    <property type="match status" value="1"/>
</dbReference>
<dbReference type="GO" id="GO:0017004">
    <property type="term" value="P:cytochrome complex assembly"/>
    <property type="evidence" value="ECO:0007669"/>
    <property type="project" value="UniProtKB-UniRule"/>
</dbReference>
<feature type="transmembrane region" description="Helical" evidence="18">
    <location>
        <begin position="287"/>
        <end position="309"/>
    </location>
</feature>
<dbReference type="InterPro" id="IPR028250">
    <property type="entry name" value="DsbDN"/>
</dbReference>
<name>Q3APZ0_CHLCH</name>
<dbReference type="GO" id="GO:0005886">
    <property type="term" value="C:plasma membrane"/>
    <property type="evidence" value="ECO:0007669"/>
    <property type="project" value="UniProtKB-SubCell"/>
</dbReference>
<evidence type="ECO:0000256" key="15">
    <source>
        <dbReference type="ARBA" id="ARBA00023284"/>
    </source>
</evidence>
<evidence type="ECO:0000256" key="9">
    <source>
        <dbReference type="ARBA" id="ARBA00022982"/>
    </source>
</evidence>
<comment type="similarity">
    <text evidence="2 18">Belongs to the thioredoxin family. DsbD subfamily.</text>
</comment>
<feature type="transmembrane region" description="Helical" evidence="18">
    <location>
        <begin position="407"/>
        <end position="425"/>
    </location>
</feature>
<feature type="disulfide bond" description="Redox-active" evidence="18">
    <location>
        <begin position="127"/>
        <end position="133"/>
    </location>
</feature>
<evidence type="ECO:0000256" key="7">
    <source>
        <dbReference type="ARBA" id="ARBA00022729"/>
    </source>
</evidence>
<organism evidence="21">
    <name type="scientific">Chlorobium chlorochromatii (strain CaD3)</name>
    <dbReference type="NCBI Taxonomy" id="340177"/>
    <lineage>
        <taxon>Bacteria</taxon>
        <taxon>Pseudomonadati</taxon>
        <taxon>Chlorobiota</taxon>
        <taxon>Chlorobiia</taxon>
        <taxon>Chlorobiales</taxon>
        <taxon>Chlorobiaceae</taxon>
        <taxon>Chlorobium/Pelodictyon group</taxon>
        <taxon>Chlorobium</taxon>
    </lineage>
</organism>
<evidence type="ECO:0000256" key="13">
    <source>
        <dbReference type="ARBA" id="ARBA00023136"/>
    </source>
</evidence>
<dbReference type="GO" id="GO:0009055">
    <property type="term" value="F:electron transfer activity"/>
    <property type="evidence" value="ECO:0007669"/>
    <property type="project" value="UniProtKB-UniRule"/>
</dbReference>
<dbReference type="InterPro" id="IPR036249">
    <property type="entry name" value="Thioredoxin-like_sf"/>
</dbReference>
<dbReference type="Gene3D" id="2.60.40.1250">
    <property type="entry name" value="Thiol:disulfide interchange protein DsbD, N-terminal domain"/>
    <property type="match status" value="1"/>
</dbReference>
<feature type="transmembrane region" description="Helical" evidence="18">
    <location>
        <begin position="214"/>
        <end position="239"/>
    </location>
</feature>
<evidence type="ECO:0000256" key="18">
    <source>
        <dbReference type="HAMAP-Rule" id="MF_00399"/>
    </source>
</evidence>
<evidence type="ECO:0000256" key="6">
    <source>
        <dbReference type="ARBA" id="ARBA00022692"/>
    </source>
</evidence>
<keyword evidence="15 18" id="KW-0676">Redox-active center</keyword>
<keyword evidence="9 18" id="KW-0249">Electron transport</keyword>
<dbReference type="InterPro" id="IPR012336">
    <property type="entry name" value="Thioredoxin-like_fold"/>
</dbReference>
<dbReference type="EMBL" id="CP000108">
    <property type="protein sequence ID" value="ABB28935.1"/>
    <property type="molecule type" value="Genomic_DNA"/>
</dbReference>
<feature type="disulfide bond" description="Redox-active" evidence="18">
    <location>
        <begin position="540"/>
        <end position="543"/>
    </location>
</feature>
<dbReference type="AlphaFoldDB" id="Q3APZ0"/>
<keyword evidence="14 18" id="KW-1015">Disulfide bond</keyword>
<comment type="subcellular location">
    <subcellularLocation>
        <location evidence="1 18">Cell inner membrane</location>
        <topology evidence="1 18">Multi-pass membrane protein</topology>
    </subcellularLocation>
</comment>
<dbReference type="eggNOG" id="COG4232">
    <property type="taxonomic scope" value="Bacteria"/>
</dbReference>
<dbReference type="HOGENOM" id="CLU_014657_3_0_10"/>
<keyword evidence="4 18" id="KW-1003">Cell membrane</keyword>
<feature type="transmembrane region" description="Helical" evidence="18">
    <location>
        <begin position="330"/>
        <end position="360"/>
    </location>
</feature>
<dbReference type="KEGG" id="cch:Cag_1683"/>
<feature type="transmembrane region" description="Helical" evidence="18">
    <location>
        <begin position="366"/>
        <end position="395"/>
    </location>
</feature>
<keyword evidence="11 18" id="KW-0560">Oxidoreductase</keyword>
<keyword evidence="6 18" id="KW-0812">Transmembrane</keyword>
<feature type="compositionally biased region" description="Low complexity" evidence="19">
    <location>
        <begin position="172"/>
        <end position="185"/>
    </location>
</feature>
<dbReference type="CDD" id="cd02953">
    <property type="entry name" value="DsbDgamma"/>
    <property type="match status" value="1"/>
</dbReference>
<reference evidence="21" key="1">
    <citation type="submission" date="2005-08" db="EMBL/GenBank/DDBJ databases">
        <title>Complete sequence of Chlorobium chlorochromatii CaD3.</title>
        <authorList>
            <person name="Copeland A."/>
            <person name="Lucas S."/>
            <person name="Lapidus A."/>
            <person name="Barry K."/>
            <person name="Detter J.C."/>
            <person name="Glavina T."/>
            <person name="Hammon N."/>
            <person name="Israni S."/>
            <person name="Pitluck S."/>
            <person name="Bryant D."/>
            <person name="Schmutz J."/>
            <person name="Larimer F."/>
            <person name="Land M."/>
            <person name="Kyrpides N."/>
            <person name="Ivanova N."/>
            <person name="Richardson P."/>
        </authorList>
    </citation>
    <scope>NUCLEOTIDE SEQUENCE [LARGE SCALE GENOMIC DNA]</scope>
    <source>
        <strain evidence="21">CaD3</strain>
    </source>
</reference>
<dbReference type="NCBIfam" id="NF001419">
    <property type="entry name" value="PRK00293.1"/>
    <property type="match status" value="1"/>
</dbReference>
<sequence>MKQTMIGRVVALFFMLIVALVQTLPLSAAELLGPDEAFRLQAELQDKRALRLQWTIANHYKLYREYVRVSVTEGKAELQPLTLPKGIMTTDPVSGEKIEIYHDQLTVSLPMLNADAPFTLNVSYQGCAEDGLCFPPITKRFRVNPEQVGKLTPLADASLDGGANPFAAMQQEATSESATSAKASTPQPKNQPENDFSLATSALASGSLWQIVPLFFLFGLLLSFTPCILPMVPIISSIIVGEGNSSRSRSFLLAVAYCLGMALVYTSLGVAAGLAGEGFAGFLQKPWVLILFSLLLFVFALSMFDLYQLQIPTALQNRLCKASGNLKRGRFVGVFFMGALSALLVGPCVAGPLAGTLLYISQSRDVLLGGFALFAMATGMSVPLLLVGVSAGSLLPKAGTWMVGVKYLFGVLLIGVAIWMVTPVLPMALQMVLWAALMLLSALFLGLLDAAPEKATVGMRFKKTAALLLLCGALVEVVGAASGGSNPLQPLAHLRPSAGSSDAPANNQLHFTTVRSLAELETILQSTNKPVMLDFYADWCVSCKEMDAFVFEKPEVQQALSSMQLLRVDVTANNADDRALLKRFNLFGPPGIIFFNAEGKEIAGSHIVGALDAEAFLQHLQTLP</sequence>
<comment type="catalytic activity">
    <reaction evidence="17 18">
        <text>[protein]-dithiol + NADP(+) = [protein]-disulfide + NADPH + H(+)</text>
        <dbReference type="Rhea" id="RHEA:18753"/>
        <dbReference type="Rhea" id="RHEA-COMP:10593"/>
        <dbReference type="Rhea" id="RHEA-COMP:10594"/>
        <dbReference type="ChEBI" id="CHEBI:15378"/>
        <dbReference type="ChEBI" id="CHEBI:29950"/>
        <dbReference type="ChEBI" id="CHEBI:50058"/>
        <dbReference type="ChEBI" id="CHEBI:57783"/>
        <dbReference type="ChEBI" id="CHEBI:58349"/>
        <dbReference type="EC" id="1.8.1.8"/>
    </reaction>
</comment>
<dbReference type="GO" id="GO:0047134">
    <property type="term" value="F:protein-disulfide reductase [NAD(P)H] activity"/>
    <property type="evidence" value="ECO:0007669"/>
    <property type="project" value="UniProtKB-UniRule"/>
</dbReference>
<evidence type="ECO:0000256" key="10">
    <source>
        <dbReference type="ARBA" id="ARBA00022989"/>
    </source>
</evidence>
<evidence type="ECO:0000313" key="21">
    <source>
        <dbReference type="EMBL" id="ABB28935.1"/>
    </source>
</evidence>
<evidence type="ECO:0000256" key="17">
    <source>
        <dbReference type="ARBA" id="ARBA00047804"/>
    </source>
</evidence>
<dbReference type="InterPro" id="IPR013766">
    <property type="entry name" value="Thioredoxin_domain"/>
</dbReference>
<dbReference type="Pfam" id="PF02683">
    <property type="entry name" value="DsbD_TM"/>
    <property type="match status" value="1"/>
</dbReference>
<evidence type="ECO:0000256" key="19">
    <source>
        <dbReference type="SAM" id="MobiDB-lite"/>
    </source>
</evidence>
<evidence type="ECO:0000256" key="12">
    <source>
        <dbReference type="ARBA" id="ARBA00023027"/>
    </source>
</evidence>